<organism evidence="1">
    <name type="scientific">Arundo donax</name>
    <name type="common">Giant reed</name>
    <name type="synonym">Donax arundinaceus</name>
    <dbReference type="NCBI Taxonomy" id="35708"/>
    <lineage>
        <taxon>Eukaryota</taxon>
        <taxon>Viridiplantae</taxon>
        <taxon>Streptophyta</taxon>
        <taxon>Embryophyta</taxon>
        <taxon>Tracheophyta</taxon>
        <taxon>Spermatophyta</taxon>
        <taxon>Magnoliopsida</taxon>
        <taxon>Liliopsida</taxon>
        <taxon>Poales</taxon>
        <taxon>Poaceae</taxon>
        <taxon>PACMAD clade</taxon>
        <taxon>Arundinoideae</taxon>
        <taxon>Arundineae</taxon>
        <taxon>Arundo</taxon>
    </lineage>
</organism>
<reference evidence="1" key="1">
    <citation type="submission" date="2014-09" db="EMBL/GenBank/DDBJ databases">
        <authorList>
            <person name="Magalhaes I.L.F."/>
            <person name="Oliveira U."/>
            <person name="Santos F.R."/>
            <person name="Vidigal T.H.D.A."/>
            <person name="Brescovit A.D."/>
            <person name="Santos A.J."/>
        </authorList>
    </citation>
    <scope>NUCLEOTIDE SEQUENCE</scope>
    <source>
        <tissue evidence="1">Shoot tissue taken approximately 20 cm above the soil surface</tissue>
    </source>
</reference>
<name>A0A0A8YUP4_ARUDO</name>
<dbReference type="AlphaFoldDB" id="A0A0A8YUP4"/>
<proteinExistence type="predicted"/>
<accession>A0A0A8YUP4</accession>
<protein>
    <submittedName>
        <fullName evidence="1">Uncharacterized protein</fullName>
    </submittedName>
</protein>
<dbReference type="EMBL" id="GBRH01271568">
    <property type="protein sequence ID" value="JAD26327.1"/>
    <property type="molecule type" value="Transcribed_RNA"/>
</dbReference>
<sequence length="32" mass="3678">MASLNSMNFSNFDVDKLGRLAEIYVEDLFHNS</sequence>
<reference evidence="1" key="2">
    <citation type="journal article" date="2015" name="Data Brief">
        <title>Shoot transcriptome of the giant reed, Arundo donax.</title>
        <authorList>
            <person name="Barrero R.A."/>
            <person name="Guerrero F.D."/>
            <person name="Moolhuijzen P."/>
            <person name="Goolsby J.A."/>
            <person name="Tidwell J."/>
            <person name="Bellgard S.E."/>
            <person name="Bellgard M.I."/>
        </authorList>
    </citation>
    <scope>NUCLEOTIDE SEQUENCE</scope>
    <source>
        <tissue evidence="1">Shoot tissue taken approximately 20 cm above the soil surface</tissue>
    </source>
</reference>
<evidence type="ECO:0000313" key="1">
    <source>
        <dbReference type="EMBL" id="JAD26327.1"/>
    </source>
</evidence>